<dbReference type="InterPro" id="IPR040236">
    <property type="entry name" value="TMEM198"/>
</dbReference>
<dbReference type="PANTHER" id="PTHR31247">
    <property type="entry name" value="TRANSMEMBRANE PROTEIN 198 FAMILY MEMBER"/>
    <property type="match status" value="1"/>
</dbReference>
<dbReference type="Pfam" id="PF13886">
    <property type="entry name" value="TM7S3_TM198"/>
    <property type="match status" value="1"/>
</dbReference>
<evidence type="ECO:0000256" key="3">
    <source>
        <dbReference type="ARBA" id="ARBA00022989"/>
    </source>
</evidence>
<dbReference type="EMBL" id="CP016094">
    <property type="protein sequence ID" value="AOS43755.1"/>
    <property type="molecule type" value="Genomic_DNA"/>
</dbReference>
<gene>
    <name evidence="7" type="ORF">Verru16b_00810</name>
</gene>
<reference evidence="7 8" key="1">
    <citation type="submission" date="2016-06" db="EMBL/GenBank/DDBJ databases">
        <title>Three novel species with peptidoglycan cell walls form the new genus Lacunisphaera gen. nov. in the family Opitutaceae of the verrucomicrobial subdivision 4.</title>
        <authorList>
            <person name="Rast P."/>
            <person name="Gloeckner I."/>
            <person name="Jogler M."/>
            <person name="Boedeker C."/>
            <person name="Jeske O."/>
            <person name="Wiegand S."/>
            <person name="Reinhardt R."/>
            <person name="Schumann P."/>
            <person name="Rohde M."/>
            <person name="Spring S."/>
            <person name="Gloeckner F.O."/>
            <person name="Jogler C."/>
        </authorList>
    </citation>
    <scope>NUCLEOTIDE SEQUENCE [LARGE SCALE GENOMIC DNA]</scope>
    <source>
        <strain evidence="7 8">IG16b</strain>
    </source>
</reference>
<feature type="domain" description="TM7S3/TM198-like" evidence="6">
    <location>
        <begin position="15"/>
        <end position="190"/>
    </location>
</feature>
<sequence>MTDLTAHYPWISAGAIAWGLLDVFFGYRVFKVTLAVVGGLIGLGGAHVLATFLAVTPGVATALLVVGAMLGAALAFLLYLAAVFVAGFGFGATLALLLLARQPPVVALVAGIVLGILGGFLAVKVQRILIVLSTSLLGSFRALLALTYFTAQIDWLFYVRQPEQLPALLDGHSWIMPATLALATVGAVAQLGLGGDKEPKKKKAE</sequence>
<feature type="transmembrane region" description="Helical" evidence="5">
    <location>
        <begin position="105"/>
        <end position="123"/>
    </location>
</feature>
<evidence type="ECO:0000313" key="8">
    <source>
        <dbReference type="Proteomes" id="UP000095228"/>
    </source>
</evidence>
<feature type="transmembrane region" description="Helical" evidence="5">
    <location>
        <begin position="171"/>
        <end position="193"/>
    </location>
</feature>
<dbReference type="OrthoDB" id="196598at2"/>
<keyword evidence="4 5" id="KW-0472">Membrane</keyword>
<feature type="transmembrane region" description="Helical" evidence="5">
    <location>
        <begin position="59"/>
        <end position="77"/>
    </location>
</feature>
<dbReference type="STRING" id="1838286.Verru16b_00810"/>
<name>A0A1D8AS80_9BACT</name>
<proteinExistence type="predicted"/>
<accession>A0A1D8AS80</accession>
<dbReference type="GO" id="GO:0005886">
    <property type="term" value="C:plasma membrane"/>
    <property type="evidence" value="ECO:0007669"/>
    <property type="project" value="TreeGrafter"/>
</dbReference>
<dbReference type="AlphaFoldDB" id="A0A1D8AS80"/>
<comment type="subcellular location">
    <subcellularLocation>
        <location evidence="1">Membrane</location>
        <topology evidence="1">Multi-pass membrane protein</topology>
    </subcellularLocation>
</comment>
<keyword evidence="8" id="KW-1185">Reference proteome</keyword>
<organism evidence="7 8">
    <name type="scientific">Lacunisphaera limnophila</name>
    <dbReference type="NCBI Taxonomy" id="1838286"/>
    <lineage>
        <taxon>Bacteria</taxon>
        <taxon>Pseudomonadati</taxon>
        <taxon>Verrucomicrobiota</taxon>
        <taxon>Opitutia</taxon>
        <taxon>Opitutales</taxon>
        <taxon>Opitutaceae</taxon>
        <taxon>Lacunisphaera</taxon>
    </lineage>
</organism>
<keyword evidence="3 5" id="KW-1133">Transmembrane helix</keyword>
<protein>
    <recommendedName>
        <fullName evidence="6">TM7S3/TM198-like domain-containing protein</fullName>
    </recommendedName>
</protein>
<dbReference type="PANTHER" id="PTHR31247:SF5">
    <property type="entry name" value="DUF4203 DOMAIN-CONTAINING PROTEIN"/>
    <property type="match status" value="1"/>
</dbReference>
<dbReference type="RefSeq" id="WP_069961082.1">
    <property type="nucleotide sequence ID" value="NZ_CP016094.1"/>
</dbReference>
<dbReference type="Proteomes" id="UP000095228">
    <property type="component" value="Chromosome"/>
</dbReference>
<evidence type="ECO:0000256" key="5">
    <source>
        <dbReference type="SAM" id="Phobius"/>
    </source>
</evidence>
<evidence type="ECO:0000313" key="7">
    <source>
        <dbReference type="EMBL" id="AOS43755.1"/>
    </source>
</evidence>
<evidence type="ECO:0000256" key="1">
    <source>
        <dbReference type="ARBA" id="ARBA00004141"/>
    </source>
</evidence>
<feature type="transmembrane region" description="Helical" evidence="5">
    <location>
        <begin position="130"/>
        <end position="151"/>
    </location>
</feature>
<evidence type="ECO:0000259" key="6">
    <source>
        <dbReference type="Pfam" id="PF13886"/>
    </source>
</evidence>
<keyword evidence="2 5" id="KW-0812">Transmembrane</keyword>
<feature type="transmembrane region" description="Helical" evidence="5">
    <location>
        <begin position="6"/>
        <end position="25"/>
    </location>
</feature>
<dbReference type="InterPro" id="IPR025256">
    <property type="entry name" value="TM7S3/TM198-like_dom"/>
</dbReference>
<dbReference type="KEGG" id="obg:Verru16b_00810"/>
<evidence type="ECO:0000256" key="4">
    <source>
        <dbReference type="ARBA" id="ARBA00023136"/>
    </source>
</evidence>
<evidence type="ECO:0000256" key="2">
    <source>
        <dbReference type="ARBA" id="ARBA00022692"/>
    </source>
</evidence>
<feature type="transmembrane region" description="Helical" evidence="5">
    <location>
        <begin position="32"/>
        <end position="53"/>
    </location>
</feature>